<reference evidence="7 8" key="1">
    <citation type="submission" date="2019-01" db="EMBL/GenBank/DDBJ databases">
        <authorList>
            <person name="Chen W.-M."/>
        </authorList>
    </citation>
    <scope>NUCLEOTIDE SEQUENCE [LARGE SCALE GENOMIC DNA]</scope>
    <source>
        <strain evidence="7 8">CCP-7</strain>
    </source>
</reference>
<dbReference type="InterPro" id="IPR001623">
    <property type="entry name" value="DnaJ_domain"/>
</dbReference>
<evidence type="ECO:0000259" key="6">
    <source>
        <dbReference type="PROSITE" id="PS50076"/>
    </source>
</evidence>
<evidence type="ECO:0000313" key="7">
    <source>
        <dbReference type="EMBL" id="RVT94990.1"/>
    </source>
</evidence>
<proteinExistence type="inferred from homology"/>
<evidence type="ECO:0000313" key="8">
    <source>
        <dbReference type="Proteomes" id="UP000282971"/>
    </source>
</evidence>
<dbReference type="PROSITE" id="PS50076">
    <property type="entry name" value="DNAJ_2"/>
    <property type="match status" value="1"/>
</dbReference>
<name>A0A437MBH3_9SPHN</name>
<dbReference type="Proteomes" id="UP000282971">
    <property type="component" value="Unassembled WGS sequence"/>
</dbReference>
<dbReference type="RefSeq" id="WP_127744566.1">
    <property type="nucleotide sequence ID" value="NZ_SACN01000001.1"/>
</dbReference>
<evidence type="ECO:0000256" key="2">
    <source>
        <dbReference type="ARBA" id="ARBA00022692"/>
    </source>
</evidence>
<dbReference type="EMBL" id="SACN01000001">
    <property type="protein sequence ID" value="RVT94990.1"/>
    <property type="molecule type" value="Genomic_DNA"/>
</dbReference>
<keyword evidence="3" id="KW-1133">Transmembrane helix</keyword>
<evidence type="ECO:0000256" key="3">
    <source>
        <dbReference type="ARBA" id="ARBA00022989"/>
    </source>
</evidence>
<evidence type="ECO:0000256" key="1">
    <source>
        <dbReference type="ARBA" id="ARBA00004167"/>
    </source>
</evidence>
<sequence length="133" mass="14297">MILALLAALGVGWWMWKKGELGRFDINDLAIAGFAIVGLILTVKGNEVAGPTMLIGAAIWFARTYAPGGSKRPHPMGRDEALRILELGPNPDAAAIRDAHRRLVARVHPDRGGSAELAAQVNRARDILLSRAN</sequence>
<gene>
    <name evidence="7" type="ORF">EOD43_01150</name>
</gene>
<dbReference type="CDD" id="cd06257">
    <property type="entry name" value="DnaJ"/>
    <property type="match status" value="1"/>
</dbReference>
<dbReference type="InterPro" id="IPR036869">
    <property type="entry name" value="J_dom_sf"/>
</dbReference>
<evidence type="ECO:0000256" key="4">
    <source>
        <dbReference type="ARBA" id="ARBA00023136"/>
    </source>
</evidence>
<feature type="domain" description="J" evidence="6">
    <location>
        <begin position="80"/>
        <end position="133"/>
    </location>
</feature>
<dbReference type="PANTHER" id="PTHR12763">
    <property type="match status" value="1"/>
</dbReference>
<keyword evidence="8" id="KW-1185">Reference proteome</keyword>
<organism evidence="7 8">
    <name type="scientific">Sphingomonas crocodyli</name>
    <dbReference type="NCBI Taxonomy" id="1979270"/>
    <lineage>
        <taxon>Bacteria</taxon>
        <taxon>Pseudomonadati</taxon>
        <taxon>Pseudomonadota</taxon>
        <taxon>Alphaproteobacteria</taxon>
        <taxon>Sphingomonadales</taxon>
        <taxon>Sphingomonadaceae</taxon>
        <taxon>Sphingomonas</taxon>
    </lineage>
</organism>
<evidence type="ECO:0000256" key="5">
    <source>
        <dbReference type="ARBA" id="ARBA00038105"/>
    </source>
</evidence>
<protein>
    <submittedName>
        <fullName evidence="7">Molecular chaperone DnaJ</fullName>
    </submittedName>
</protein>
<dbReference type="SUPFAM" id="SSF46565">
    <property type="entry name" value="Chaperone J-domain"/>
    <property type="match status" value="1"/>
</dbReference>
<keyword evidence="2" id="KW-0812">Transmembrane</keyword>
<comment type="caution">
    <text evidence="7">The sequence shown here is derived from an EMBL/GenBank/DDBJ whole genome shotgun (WGS) entry which is preliminary data.</text>
</comment>
<comment type="subcellular location">
    <subcellularLocation>
        <location evidence="1">Membrane</location>
        <topology evidence="1">Single-pass membrane protein</topology>
    </subcellularLocation>
</comment>
<dbReference type="PANTHER" id="PTHR12763:SF28">
    <property type="entry name" value="GEO10507P1-RELATED"/>
    <property type="match status" value="1"/>
</dbReference>
<accession>A0A437MBH3</accession>
<dbReference type="OrthoDB" id="9811070at2"/>
<dbReference type="Gene3D" id="1.10.287.110">
    <property type="entry name" value="DnaJ domain"/>
    <property type="match status" value="1"/>
</dbReference>
<keyword evidence="4" id="KW-0472">Membrane</keyword>
<comment type="similarity">
    <text evidence="5">Belongs to the TIM14 family.</text>
</comment>
<dbReference type="SMART" id="SM00271">
    <property type="entry name" value="DnaJ"/>
    <property type="match status" value="1"/>
</dbReference>
<dbReference type="AlphaFoldDB" id="A0A437MBH3"/>
<dbReference type="GO" id="GO:0016020">
    <property type="term" value="C:membrane"/>
    <property type="evidence" value="ECO:0007669"/>
    <property type="project" value="UniProtKB-SubCell"/>
</dbReference>